<evidence type="ECO:0000313" key="2">
    <source>
        <dbReference type="Proteomes" id="UP000003250"/>
    </source>
</evidence>
<proteinExistence type="predicted"/>
<organism evidence="1 2">
    <name type="scientific">Mesorhizobium alhagi CCNWXJ12-2</name>
    <dbReference type="NCBI Taxonomy" id="1107882"/>
    <lineage>
        <taxon>Bacteria</taxon>
        <taxon>Pseudomonadati</taxon>
        <taxon>Pseudomonadota</taxon>
        <taxon>Alphaproteobacteria</taxon>
        <taxon>Hyphomicrobiales</taxon>
        <taxon>Phyllobacteriaceae</taxon>
        <taxon>Allomesorhizobium</taxon>
    </lineage>
</organism>
<reference evidence="1 2" key="1">
    <citation type="journal article" date="2012" name="J. Bacteriol.">
        <title>Draft Genome Sequence of Mesorhizobium alhagi CCNWXJ12-2T, a Novel Salt-Resistant Species Isolated from the Desert of Northwestern China.</title>
        <authorList>
            <person name="Zhou M."/>
            <person name="Chen W."/>
            <person name="Chen H."/>
            <person name="Wei G."/>
        </authorList>
    </citation>
    <scope>NUCLEOTIDE SEQUENCE [LARGE SCALE GENOMIC DNA]</scope>
    <source>
        <strain evidence="1 2">CCNWXJ12-2</strain>
    </source>
</reference>
<sequence length="80" mass="8826">MASDYKARLRVLGCDLQVFMGMASEDRAAANPHHQAGQCELRDELMTGVRDLKAALQPCTSAGIRGATSRLRDDWKNMFA</sequence>
<gene>
    <name evidence="1" type="ORF">MAXJ12_30792</name>
</gene>
<accession>H0I121</accession>
<dbReference type="EMBL" id="AHAM01000276">
    <property type="protein sequence ID" value="EHK53314.1"/>
    <property type="molecule type" value="Genomic_DNA"/>
</dbReference>
<protein>
    <submittedName>
        <fullName evidence="1">Uncharacterized protein</fullName>
    </submittedName>
</protein>
<keyword evidence="2" id="KW-1185">Reference proteome</keyword>
<name>H0I121_9HYPH</name>
<evidence type="ECO:0000313" key="1">
    <source>
        <dbReference type="EMBL" id="EHK53314.1"/>
    </source>
</evidence>
<dbReference type="Proteomes" id="UP000003250">
    <property type="component" value="Unassembled WGS sequence"/>
</dbReference>
<dbReference type="AlphaFoldDB" id="H0I121"/>